<gene>
    <name evidence="1" type="ORF">HDA41_004245</name>
</gene>
<keyword evidence="2" id="KW-1185">Reference proteome</keyword>
<evidence type="ECO:0000313" key="1">
    <source>
        <dbReference type="EMBL" id="MBB5796281.1"/>
    </source>
</evidence>
<dbReference type="EMBL" id="JACHNE010000001">
    <property type="protein sequence ID" value="MBB5796281.1"/>
    <property type="molecule type" value="Genomic_DNA"/>
</dbReference>
<protein>
    <submittedName>
        <fullName evidence="1">Uncharacterized protein</fullName>
    </submittedName>
</protein>
<accession>A0A7W9H6P8</accession>
<reference evidence="1 2" key="1">
    <citation type="submission" date="2020-08" db="EMBL/GenBank/DDBJ databases">
        <title>Sequencing the genomes of 1000 actinobacteria strains.</title>
        <authorList>
            <person name="Klenk H.-P."/>
        </authorList>
    </citation>
    <scope>NUCLEOTIDE SEQUENCE [LARGE SCALE GENOMIC DNA]</scope>
    <source>
        <strain evidence="1 2">DSM 40084</strain>
    </source>
</reference>
<dbReference type="Proteomes" id="UP000590647">
    <property type="component" value="Unassembled WGS sequence"/>
</dbReference>
<dbReference type="RefSeq" id="WP_184986106.1">
    <property type="nucleotide sequence ID" value="NZ_JACHNE010000001.1"/>
</dbReference>
<comment type="caution">
    <text evidence="1">The sequence shown here is derived from an EMBL/GenBank/DDBJ whole genome shotgun (WGS) entry which is preliminary data.</text>
</comment>
<proteinExistence type="predicted"/>
<evidence type="ECO:0000313" key="2">
    <source>
        <dbReference type="Proteomes" id="UP000590647"/>
    </source>
</evidence>
<sequence length="100" mass="11369">MLHLIAGIFELLLRLLLPAAGRHRSAETVPRPTVDLPTARLPRVPVLRGEDIGLVRPYLVAHERRQEERRRRARRRVLVLATYGIDISPRRMHGAEVTAG</sequence>
<name>A0A7W9H6P8_9ACTN</name>
<organism evidence="1 2">
    <name type="scientific">Streptomyces caelestis</name>
    <dbReference type="NCBI Taxonomy" id="36816"/>
    <lineage>
        <taxon>Bacteria</taxon>
        <taxon>Bacillati</taxon>
        <taxon>Actinomycetota</taxon>
        <taxon>Actinomycetes</taxon>
        <taxon>Kitasatosporales</taxon>
        <taxon>Streptomycetaceae</taxon>
        <taxon>Streptomyces</taxon>
    </lineage>
</organism>
<dbReference type="AlphaFoldDB" id="A0A7W9H6P8"/>